<feature type="signal peptide" evidence="2">
    <location>
        <begin position="1"/>
        <end position="42"/>
    </location>
</feature>
<dbReference type="InterPro" id="IPR011006">
    <property type="entry name" value="CheY-like_superfamily"/>
</dbReference>
<protein>
    <recommendedName>
        <fullName evidence="5">Response regulatory domain-containing protein</fullName>
    </recommendedName>
</protein>
<dbReference type="AlphaFoldDB" id="A0A517PCQ3"/>
<organism evidence="3 4">
    <name type="scientific">Alienimonas californiensis</name>
    <dbReference type="NCBI Taxonomy" id="2527989"/>
    <lineage>
        <taxon>Bacteria</taxon>
        <taxon>Pseudomonadati</taxon>
        <taxon>Planctomycetota</taxon>
        <taxon>Planctomycetia</taxon>
        <taxon>Planctomycetales</taxon>
        <taxon>Planctomycetaceae</taxon>
        <taxon>Alienimonas</taxon>
    </lineage>
</organism>
<proteinExistence type="predicted"/>
<dbReference type="SUPFAM" id="SSF52172">
    <property type="entry name" value="CheY-like"/>
    <property type="match status" value="1"/>
</dbReference>
<keyword evidence="4" id="KW-1185">Reference proteome</keyword>
<evidence type="ECO:0000256" key="1">
    <source>
        <dbReference type="SAM" id="MobiDB-lite"/>
    </source>
</evidence>
<name>A0A517PCQ3_9PLAN</name>
<evidence type="ECO:0000313" key="3">
    <source>
        <dbReference type="EMBL" id="QDT17146.1"/>
    </source>
</evidence>
<reference evidence="3 4" key="1">
    <citation type="submission" date="2019-02" db="EMBL/GenBank/DDBJ databases">
        <title>Deep-cultivation of Planctomycetes and their phenomic and genomic characterization uncovers novel biology.</title>
        <authorList>
            <person name="Wiegand S."/>
            <person name="Jogler M."/>
            <person name="Boedeker C."/>
            <person name="Pinto D."/>
            <person name="Vollmers J."/>
            <person name="Rivas-Marin E."/>
            <person name="Kohn T."/>
            <person name="Peeters S.H."/>
            <person name="Heuer A."/>
            <person name="Rast P."/>
            <person name="Oberbeckmann S."/>
            <person name="Bunk B."/>
            <person name="Jeske O."/>
            <person name="Meyerdierks A."/>
            <person name="Storesund J.E."/>
            <person name="Kallscheuer N."/>
            <person name="Luecker S."/>
            <person name="Lage O.M."/>
            <person name="Pohl T."/>
            <person name="Merkel B.J."/>
            <person name="Hornburger P."/>
            <person name="Mueller R.-W."/>
            <person name="Bruemmer F."/>
            <person name="Labrenz M."/>
            <person name="Spormann A.M."/>
            <person name="Op den Camp H."/>
            <person name="Overmann J."/>
            <person name="Amann R."/>
            <person name="Jetten M.S.M."/>
            <person name="Mascher T."/>
            <person name="Medema M.H."/>
            <person name="Devos D.P."/>
            <person name="Kaster A.-K."/>
            <person name="Ovreas L."/>
            <person name="Rohde M."/>
            <person name="Galperin M.Y."/>
            <person name="Jogler C."/>
        </authorList>
    </citation>
    <scope>NUCLEOTIDE SEQUENCE [LARGE SCALE GENOMIC DNA]</scope>
    <source>
        <strain evidence="3 4">CA12</strain>
    </source>
</reference>
<evidence type="ECO:0000256" key="2">
    <source>
        <dbReference type="SAM" id="SignalP"/>
    </source>
</evidence>
<sequence precursor="true">MPRRPAERPAARTLFGRRSTARRFLTAAPLAGALLCPLSAPAQDEPVADPSAAGQPAAAATGAAEIDAPNPLAAEPGTVEEFVSAAARLRRVARPGLARRYLRTLLDSQPSDDALLEARDALGPAIFFELAADPQLRPEGQTLQDRVREAVLARGADPARLDGLIDALIANQREREAATEALTGLGAAATPRLTERLVASVDAVTGDADLTEAITRLLGRLRGLSVPPLTAVLRSPQAPAAARAAVAAALGTTGSQEALDALLTPAFAPDETPSVQLAAQAGLLRLTDGDSLRGLADAAADRLKQRAETLLSDPPAIDSGAADVPLYRYDAAENRLIPAPLAPAVAGRYRAATAAAGAARIAPHRENLHVLELTAALAYEASLAGRGQFLPRGEGTVHRAALSAGSTRLLKALQTALDLGASDAAAAALQVLLDVPTPDLLRPVGGGGSPVVQALRSPAAEVRFLAALLAARANPGPSFTEGAEVVAVFAGALTDAPGGQAVVIDPNPERGSRMAGLLQGFGYRVDLSTSARDGFQRAASGSGADLVAIQANVPDFPVSSLVANLRADARTRAVPLVLYGSERLEPPLSAIANRAGEAVYTEFPVAAETLERRIAPLRQVAEPLPDDLKAEQKRAAAYALSRLAAGDGRTFPLGGAVQELSAAVSDPTVSANVSVALAAIPDAAAQGSLAETLTVVRPGPDAELAAADALTQSVRRYGSLLSDDVVDALRRQAAAAQDPQVRDALLTLSAALPDAEPPLPPDVTLPVQAAVPPQ</sequence>
<keyword evidence="2" id="KW-0732">Signal</keyword>
<evidence type="ECO:0008006" key="5">
    <source>
        <dbReference type="Google" id="ProtNLM"/>
    </source>
</evidence>
<dbReference type="SUPFAM" id="SSF48371">
    <property type="entry name" value="ARM repeat"/>
    <property type="match status" value="1"/>
</dbReference>
<dbReference type="EMBL" id="CP036265">
    <property type="protein sequence ID" value="QDT17146.1"/>
    <property type="molecule type" value="Genomic_DNA"/>
</dbReference>
<feature type="chain" id="PRO_5021925948" description="Response regulatory domain-containing protein" evidence="2">
    <location>
        <begin position="43"/>
        <end position="774"/>
    </location>
</feature>
<dbReference type="KEGG" id="acaf:CA12_32580"/>
<dbReference type="OrthoDB" id="253582at2"/>
<feature type="region of interest" description="Disordered" evidence="1">
    <location>
        <begin position="752"/>
        <end position="774"/>
    </location>
</feature>
<dbReference type="RefSeq" id="WP_145360046.1">
    <property type="nucleotide sequence ID" value="NZ_CP036265.1"/>
</dbReference>
<evidence type="ECO:0000313" key="4">
    <source>
        <dbReference type="Proteomes" id="UP000318741"/>
    </source>
</evidence>
<gene>
    <name evidence="3" type="ORF">CA12_32580</name>
</gene>
<dbReference type="InterPro" id="IPR016024">
    <property type="entry name" value="ARM-type_fold"/>
</dbReference>
<dbReference type="Proteomes" id="UP000318741">
    <property type="component" value="Chromosome"/>
</dbReference>
<accession>A0A517PCQ3</accession>
<feature type="region of interest" description="Disordered" evidence="1">
    <location>
        <begin position="43"/>
        <end position="62"/>
    </location>
</feature>